<proteinExistence type="inferred from homology"/>
<comment type="pathway">
    <text evidence="1">Protein modification; protein lipoylation via endogenous pathway; protein N(6)-(lipoyl)lysine from octanoyl-[acyl-carrier-protein]: step 1/2.</text>
</comment>
<dbReference type="InterPro" id="IPR020605">
    <property type="entry name" value="Octanoyltransferase_CS"/>
</dbReference>
<dbReference type="PANTHER" id="PTHR10993:SF7">
    <property type="entry name" value="LIPOYLTRANSFERASE 2, MITOCHONDRIAL-RELATED"/>
    <property type="match status" value="1"/>
</dbReference>
<dbReference type="InterPro" id="IPR004143">
    <property type="entry name" value="BPL_LPL_catalytic"/>
</dbReference>
<name>A0A6J6E353_9ZZZZ</name>
<evidence type="ECO:0000259" key="5">
    <source>
        <dbReference type="PROSITE" id="PS51733"/>
    </source>
</evidence>
<evidence type="ECO:0000256" key="4">
    <source>
        <dbReference type="ARBA" id="ARBA00023315"/>
    </source>
</evidence>
<dbReference type="SUPFAM" id="SSF55681">
    <property type="entry name" value="Class II aaRS and biotin synthetases"/>
    <property type="match status" value="1"/>
</dbReference>
<organism evidence="6">
    <name type="scientific">freshwater metagenome</name>
    <dbReference type="NCBI Taxonomy" id="449393"/>
    <lineage>
        <taxon>unclassified sequences</taxon>
        <taxon>metagenomes</taxon>
        <taxon>ecological metagenomes</taxon>
    </lineage>
</organism>
<evidence type="ECO:0000256" key="1">
    <source>
        <dbReference type="ARBA" id="ARBA00004821"/>
    </source>
</evidence>
<dbReference type="Gene3D" id="3.30.930.10">
    <property type="entry name" value="Bira Bifunctional Protein, Domain 2"/>
    <property type="match status" value="1"/>
</dbReference>
<keyword evidence="3" id="KW-0808">Transferase</keyword>
<dbReference type="UniPathway" id="UPA00538">
    <property type="reaction ID" value="UER00592"/>
</dbReference>
<evidence type="ECO:0000256" key="3">
    <source>
        <dbReference type="ARBA" id="ARBA00022679"/>
    </source>
</evidence>
<dbReference type="PROSITE" id="PS51733">
    <property type="entry name" value="BPL_LPL_CATALYTIC"/>
    <property type="match status" value="1"/>
</dbReference>
<dbReference type="NCBIfam" id="TIGR00214">
    <property type="entry name" value="lipB"/>
    <property type="match status" value="1"/>
</dbReference>
<dbReference type="GO" id="GO:0009249">
    <property type="term" value="P:protein lipoylation"/>
    <property type="evidence" value="ECO:0007669"/>
    <property type="project" value="InterPro"/>
</dbReference>
<dbReference type="InterPro" id="IPR045864">
    <property type="entry name" value="aa-tRNA-synth_II/BPL/LPL"/>
</dbReference>
<dbReference type="Pfam" id="PF21948">
    <property type="entry name" value="LplA-B_cat"/>
    <property type="match status" value="1"/>
</dbReference>
<gene>
    <name evidence="6" type="ORF">UFOPK1683_00659</name>
</gene>
<accession>A0A6J6E353</accession>
<dbReference type="GO" id="GO:0033819">
    <property type="term" value="F:lipoyl(octanoyl) transferase activity"/>
    <property type="evidence" value="ECO:0007669"/>
    <property type="project" value="UniProtKB-EC"/>
</dbReference>
<dbReference type="EC" id="2.3.1.181" evidence="2"/>
<reference evidence="6" key="1">
    <citation type="submission" date="2020-05" db="EMBL/GenBank/DDBJ databases">
        <authorList>
            <person name="Chiriac C."/>
            <person name="Salcher M."/>
            <person name="Ghai R."/>
            <person name="Kavagutti S V."/>
        </authorList>
    </citation>
    <scope>NUCLEOTIDE SEQUENCE</scope>
</reference>
<dbReference type="PIRSF" id="PIRSF016262">
    <property type="entry name" value="LPLase"/>
    <property type="match status" value="1"/>
</dbReference>
<dbReference type="PROSITE" id="PS01313">
    <property type="entry name" value="LIPB"/>
    <property type="match status" value="1"/>
</dbReference>
<dbReference type="NCBIfam" id="NF010925">
    <property type="entry name" value="PRK14345.1"/>
    <property type="match status" value="1"/>
</dbReference>
<dbReference type="AlphaFoldDB" id="A0A6J6E353"/>
<evidence type="ECO:0000313" key="6">
    <source>
        <dbReference type="EMBL" id="CAB4570782.1"/>
    </source>
</evidence>
<sequence>MNASAALALQLGGLVEYEEALGIQRRIHSEVSSGVRPNTLILLEHPAVYTAGKRTLEEERPHNGAPVIDVDRGGKITWHGPGQLVGYPIVRLQNPHELVGFVREIEAGLINVCQDFGITGQRIAGRSGVWVCDEAGERKIAAIGIRVASGTSMHGFALNVAPDLSAFSAIIPCGIADAQVTSMERELGRAITIEDVQPSVERHLFDALAKVSA</sequence>
<feature type="domain" description="BPL/LPL catalytic" evidence="5">
    <location>
        <begin position="34"/>
        <end position="212"/>
    </location>
</feature>
<dbReference type="HAMAP" id="MF_00013">
    <property type="entry name" value="LipB"/>
    <property type="match status" value="1"/>
</dbReference>
<dbReference type="PANTHER" id="PTHR10993">
    <property type="entry name" value="OCTANOYLTRANSFERASE"/>
    <property type="match status" value="1"/>
</dbReference>
<protein>
    <recommendedName>
        <fullName evidence="2">lipoyl(octanoyl) transferase</fullName>
        <ecNumber evidence="2">2.3.1.181</ecNumber>
    </recommendedName>
</protein>
<dbReference type="EMBL" id="CAEZTL010000057">
    <property type="protein sequence ID" value="CAB4570782.1"/>
    <property type="molecule type" value="Genomic_DNA"/>
</dbReference>
<dbReference type="InterPro" id="IPR000544">
    <property type="entry name" value="Octanoyltransferase"/>
</dbReference>
<dbReference type="CDD" id="cd16444">
    <property type="entry name" value="LipB"/>
    <property type="match status" value="1"/>
</dbReference>
<keyword evidence="4" id="KW-0012">Acyltransferase</keyword>
<evidence type="ECO:0000256" key="2">
    <source>
        <dbReference type="ARBA" id="ARBA00012334"/>
    </source>
</evidence>